<dbReference type="EMBL" id="VNIM01000003">
    <property type="protein sequence ID" value="TVV77289.1"/>
    <property type="molecule type" value="Genomic_DNA"/>
</dbReference>
<dbReference type="Pfam" id="PF02771">
    <property type="entry name" value="Acyl-CoA_dh_N"/>
    <property type="match status" value="1"/>
</dbReference>
<keyword evidence="11" id="KW-1185">Reference proteome</keyword>
<evidence type="ECO:0000259" key="8">
    <source>
        <dbReference type="Pfam" id="PF02770"/>
    </source>
</evidence>
<feature type="domain" description="Acyl-CoA oxidase/dehydrogenase middle" evidence="8">
    <location>
        <begin position="127"/>
        <end position="212"/>
    </location>
</feature>
<dbReference type="GO" id="GO:0003995">
    <property type="term" value="F:acyl-CoA dehydrogenase activity"/>
    <property type="evidence" value="ECO:0007669"/>
    <property type="project" value="TreeGrafter"/>
</dbReference>
<gene>
    <name evidence="10" type="ORF">FOY91_01780</name>
</gene>
<keyword evidence="3 6" id="KW-0285">Flavoprotein</keyword>
<evidence type="ECO:0000256" key="6">
    <source>
        <dbReference type="RuleBase" id="RU362125"/>
    </source>
</evidence>
<dbReference type="InterPro" id="IPR036250">
    <property type="entry name" value="AcylCo_DH-like_C"/>
</dbReference>
<evidence type="ECO:0000313" key="10">
    <source>
        <dbReference type="EMBL" id="TVV77289.1"/>
    </source>
</evidence>
<evidence type="ECO:0000256" key="2">
    <source>
        <dbReference type="ARBA" id="ARBA00009347"/>
    </source>
</evidence>
<proteinExistence type="inferred from homology"/>
<dbReference type="InterPro" id="IPR009075">
    <property type="entry name" value="AcylCo_DH/oxidase_C"/>
</dbReference>
<evidence type="ECO:0000313" key="11">
    <source>
        <dbReference type="Proteomes" id="UP000318681"/>
    </source>
</evidence>
<dbReference type="Pfam" id="PF02770">
    <property type="entry name" value="Acyl-CoA_dh_M"/>
    <property type="match status" value="1"/>
</dbReference>
<dbReference type="InterPro" id="IPR006091">
    <property type="entry name" value="Acyl-CoA_Oxase/DH_mid-dom"/>
</dbReference>
<feature type="domain" description="Acyl-CoA dehydrogenase/oxidase C-terminal" evidence="7">
    <location>
        <begin position="232"/>
        <end position="371"/>
    </location>
</feature>
<dbReference type="SUPFAM" id="SSF56645">
    <property type="entry name" value="Acyl-CoA dehydrogenase NM domain-like"/>
    <property type="match status" value="1"/>
</dbReference>
<keyword evidence="5 6" id="KW-0560">Oxidoreductase</keyword>
<evidence type="ECO:0000259" key="9">
    <source>
        <dbReference type="Pfam" id="PF02771"/>
    </source>
</evidence>
<dbReference type="InterPro" id="IPR046373">
    <property type="entry name" value="Acyl-CoA_Oxase/DH_mid-dom_sf"/>
</dbReference>
<dbReference type="Pfam" id="PF00441">
    <property type="entry name" value="Acyl-CoA_dh_1"/>
    <property type="match status" value="1"/>
</dbReference>
<dbReference type="InterPro" id="IPR037069">
    <property type="entry name" value="AcylCoA_DH/ox_N_sf"/>
</dbReference>
<feature type="domain" description="Acyl-CoA dehydrogenase/oxidase N-terminal" evidence="9">
    <location>
        <begin position="5"/>
        <end position="119"/>
    </location>
</feature>
<dbReference type="PANTHER" id="PTHR43884">
    <property type="entry name" value="ACYL-COA DEHYDROGENASE"/>
    <property type="match status" value="1"/>
</dbReference>
<evidence type="ECO:0000256" key="3">
    <source>
        <dbReference type="ARBA" id="ARBA00022630"/>
    </source>
</evidence>
<dbReference type="Gene3D" id="1.10.540.10">
    <property type="entry name" value="Acyl-CoA dehydrogenase/oxidase, N-terminal domain"/>
    <property type="match status" value="1"/>
</dbReference>
<dbReference type="Gene3D" id="2.40.110.10">
    <property type="entry name" value="Butyryl-CoA Dehydrogenase, subunit A, domain 2"/>
    <property type="match status" value="1"/>
</dbReference>
<dbReference type="InterPro" id="IPR009100">
    <property type="entry name" value="AcylCoA_DH/oxidase_NM_dom_sf"/>
</dbReference>
<organism evidence="10 11">
    <name type="scientific">Alterirhizorhabdus solaris</name>
    <dbReference type="NCBI Taxonomy" id="2529389"/>
    <lineage>
        <taxon>Bacteria</taxon>
        <taxon>Pseudomonadati</taxon>
        <taxon>Pseudomonadota</taxon>
        <taxon>Alphaproteobacteria</taxon>
        <taxon>Sphingomonadales</taxon>
        <taxon>Rhizorhabdaceae</taxon>
        <taxon>Alterirhizorhabdus</taxon>
    </lineage>
</organism>
<dbReference type="Gene3D" id="1.20.140.10">
    <property type="entry name" value="Butyryl-CoA Dehydrogenase, subunit A, domain 3"/>
    <property type="match status" value="1"/>
</dbReference>
<dbReference type="Proteomes" id="UP000318681">
    <property type="component" value="Unassembled WGS sequence"/>
</dbReference>
<evidence type="ECO:0000256" key="4">
    <source>
        <dbReference type="ARBA" id="ARBA00022827"/>
    </source>
</evidence>
<comment type="similarity">
    <text evidence="2 6">Belongs to the acyl-CoA dehydrogenase family.</text>
</comment>
<dbReference type="CDD" id="cd00567">
    <property type="entry name" value="ACAD"/>
    <property type="match status" value="1"/>
</dbReference>
<accession>A0A558RCW1</accession>
<comment type="cofactor">
    <cofactor evidence="1 6">
        <name>FAD</name>
        <dbReference type="ChEBI" id="CHEBI:57692"/>
    </cofactor>
</comment>
<name>A0A558RCW1_9SPHN</name>
<evidence type="ECO:0000259" key="7">
    <source>
        <dbReference type="Pfam" id="PF00441"/>
    </source>
</evidence>
<dbReference type="GO" id="GO:0050660">
    <property type="term" value="F:flavin adenine dinucleotide binding"/>
    <property type="evidence" value="ECO:0007669"/>
    <property type="project" value="InterPro"/>
</dbReference>
<reference evidence="10 11" key="1">
    <citation type="submission" date="2019-07" db="EMBL/GenBank/DDBJ databases">
        <title>Sphingomonas solaris sp. nov., isolated from a solar panel from Boston, Massachusetts.</title>
        <authorList>
            <person name="Tanner K."/>
            <person name="Pascual J."/>
            <person name="Mancuso C."/>
            <person name="Pereto J."/>
            <person name="Khalil A."/>
            <person name="Vilanova C."/>
        </authorList>
    </citation>
    <scope>NUCLEOTIDE SEQUENCE [LARGE SCALE GENOMIC DNA]</scope>
    <source>
        <strain evidence="10 11">R4DWN</strain>
    </source>
</reference>
<dbReference type="AlphaFoldDB" id="A0A558RCW1"/>
<dbReference type="OrthoDB" id="7328575at2"/>
<evidence type="ECO:0000256" key="1">
    <source>
        <dbReference type="ARBA" id="ARBA00001974"/>
    </source>
</evidence>
<evidence type="ECO:0000256" key="5">
    <source>
        <dbReference type="ARBA" id="ARBA00023002"/>
    </source>
</evidence>
<dbReference type="InterPro" id="IPR013786">
    <property type="entry name" value="AcylCoA_DH/ox_N"/>
</dbReference>
<comment type="caution">
    <text evidence="10">The sequence shown here is derived from an EMBL/GenBank/DDBJ whole genome shotgun (WGS) entry which is preliminary data.</text>
</comment>
<sequence>MAVLTEEQALLRDMAAEWVADRAPVTALRRMLHEAPGTGYDPALFADMAAMGWAGILVPEEHGGSDFGFVGVGLILEQLGRTLVASPLLSSGLVGVSALSLGAGAVQQAAWLPRIATGEAVVVLALEEEGRHDPSRIALAATREGEGWRLVGVKAPVPDGMAADAFVVAARVAGDGRDGIGLFLIPSDAPGLSREPLARIDGRGAARLRLDRVTVGDDAMLGGAETGGALLDHILDRGRAGLAAEMLGSATQAFETTIDYLGTRTQFGQLIGSFQALQHRAVGMYAELVLTRSAVEAALAALDADSADAPMLVSLAKALAGETLHRVAREMVQMHGGIGMTEEHDAGLYLKRAAVADATWGSSAFHRERYGRLAGY</sequence>
<protein>
    <submittedName>
        <fullName evidence="10">Acyl-CoA dehydrogenase</fullName>
    </submittedName>
</protein>
<dbReference type="RefSeq" id="WP_145147500.1">
    <property type="nucleotide sequence ID" value="NZ_VNIM01000003.1"/>
</dbReference>
<dbReference type="PANTHER" id="PTHR43884:SF20">
    <property type="entry name" value="ACYL-COA DEHYDROGENASE FADE28"/>
    <property type="match status" value="1"/>
</dbReference>
<dbReference type="SUPFAM" id="SSF47203">
    <property type="entry name" value="Acyl-CoA dehydrogenase C-terminal domain-like"/>
    <property type="match status" value="1"/>
</dbReference>
<keyword evidence="4 6" id="KW-0274">FAD</keyword>